<dbReference type="RefSeq" id="WP_021697729.1">
    <property type="nucleotide sequence ID" value="NZ_BATC01000033.1"/>
</dbReference>
<reference evidence="3" key="1">
    <citation type="journal article" date="2013" name="Genome Announc.">
        <title>Draft Genome Sequence of the Dimorphic Prosthecate Bacterium Brevundimonas abyssalis TAR-001T.</title>
        <authorList>
            <person name="Tsubouchi T."/>
            <person name="Nishi S."/>
            <person name="Usui K."/>
            <person name="Shimane Y."/>
            <person name="Takaki Y."/>
            <person name="Maruyama T."/>
            <person name="Hatada Y."/>
        </authorList>
    </citation>
    <scope>NUCLEOTIDE SEQUENCE [LARGE SCALE GENOMIC DNA]</scope>
    <source>
        <strain evidence="3">TAR-001</strain>
    </source>
</reference>
<organism evidence="2 3">
    <name type="scientific">Brevundimonas abyssalis TAR-001</name>
    <dbReference type="NCBI Taxonomy" id="1391729"/>
    <lineage>
        <taxon>Bacteria</taxon>
        <taxon>Pseudomonadati</taxon>
        <taxon>Pseudomonadota</taxon>
        <taxon>Alphaproteobacteria</taxon>
        <taxon>Caulobacterales</taxon>
        <taxon>Caulobacteraceae</taxon>
        <taxon>Brevundimonas</taxon>
    </lineage>
</organism>
<comment type="caution">
    <text evidence="2">The sequence shown here is derived from an EMBL/GenBank/DDBJ whole genome shotgun (WGS) entry which is preliminary data.</text>
</comment>
<feature type="domain" description="UDP-N-acetylglucosamine 2-epimerase" evidence="1">
    <location>
        <begin position="55"/>
        <end position="359"/>
    </location>
</feature>
<dbReference type="GO" id="GO:0004553">
    <property type="term" value="F:hydrolase activity, hydrolyzing O-glycosyl compounds"/>
    <property type="evidence" value="ECO:0007669"/>
    <property type="project" value="InterPro"/>
</dbReference>
<keyword evidence="3" id="KW-1185">Reference proteome</keyword>
<evidence type="ECO:0000313" key="2">
    <source>
        <dbReference type="EMBL" id="GAD59635.1"/>
    </source>
</evidence>
<dbReference type="Proteomes" id="UP000016569">
    <property type="component" value="Unassembled WGS sequence"/>
</dbReference>
<dbReference type="AlphaFoldDB" id="A0A8E0TRU7"/>
<evidence type="ECO:0000313" key="3">
    <source>
        <dbReference type="Proteomes" id="UP000016569"/>
    </source>
</evidence>
<protein>
    <submittedName>
        <fullName evidence="2">UDP-N-acetylglucosamine 2-epimerase</fullName>
    </submittedName>
</protein>
<name>A0A8E0TRU7_9CAUL</name>
<sequence length="379" mass="39323">MTRTVCVVSVSRADRAMAAVVGRALEDAGVQAVAIVVDDPLGPDSQIEDHGVPTRRIPAHMDGDGPADLGRRMGALTAAFAGVFAEERPDIIVLTGDRYETLAAAGAASLAGAVIAHLHGGELTLGAMDDAFRHAITRLSHLHFPATEAAAARLIRMGEEDWRITLAGAPGLDLLMSAPPMPRADLFRALKMADPGEFILATWHPETLTADGGAAGLEALLTALSETGRPVLFTGVNADPGGAGQAARIRNWAEGQTAIHLIPSLGTLYAPALAHAAVMAGNSSSGIIEAAAFALPVVNVGDRQKGRDRGANVLDAAADPVAVRQALTRALDPAFRSSLTGVANPYGDGRAGPRIAARLAAEPIDDRLRQKSFPEERPS</sequence>
<proteinExistence type="predicted"/>
<dbReference type="InterPro" id="IPR003331">
    <property type="entry name" value="UDP_GlcNAc_Epimerase_2_dom"/>
</dbReference>
<dbReference type="PANTHER" id="PTHR43174:SF3">
    <property type="entry name" value="UDP-N-ACETYLGLUCOSAMINE 2-EPIMERASE"/>
    <property type="match status" value="1"/>
</dbReference>
<dbReference type="PANTHER" id="PTHR43174">
    <property type="entry name" value="UDP-N-ACETYLGLUCOSAMINE 2-EPIMERASE"/>
    <property type="match status" value="1"/>
</dbReference>
<dbReference type="InterPro" id="IPR020004">
    <property type="entry name" value="UDP-GlcNAc_Epase"/>
</dbReference>
<evidence type="ECO:0000259" key="1">
    <source>
        <dbReference type="Pfam" id="PF02350"/>
    </source>
</evidence>
<dbReference type="EMBL" id="BATC01000033">
    <property type="protein sequence ID" value="GAD59635.1"/>
    <property type="molecule type" value="Genomic_DNA"/>
</dbReference>
<dbReference type="SUPFAM" id="SSF53756">
    <property type="entry name" value="UDP-Glycosyltransferase/glycogen phosphorylase"/>
    <property type="match status" value="1"/>
</dbReference>
<accession>A0A8E0TRU7</accession>
<dbReference type="Pfam" id="PF02350">
    <property type="entry name" value="Epimerase_2"/>
    <property type="match status" value="1"/>
</dbReference>
<dbReference type="Gene3D" id="3.40.50.2000">
    <property type="entry name" value="Glycogen Phosphorylase B"/>
    <property type="match status" value="2"/>
</dbReference>
<dbReference type="GO" id="GO:0006047">
    <property type="term" value="P:UDP-N-acetylglucosamine metabolic process"/>
    <property type="evidence" value="ECO:0007669"/>
    <property type="project" value="InterPro"/>
</dbReference>
<dbReference type="InterPro" id="IPR029767">
    <property type="entry name" value="WecB-like"/>
</dbReference>
<gene>
    <name evidence="2" type="ORF">MBEBAB_1885</name>
</gene>
<dbReference type="NCBIfam" id="TIGR03568">
    <property type="entry name" value="NeuC_NnaA"/>
    <property type="match status" value="1"/>
</dbReference>
<dbReference type="OrthoDB" id="9803238at2"/>